<sequence>MKYKKRQKYKYTLHSEEKIETHISVSQAYDSPFLSLSKQGVLTIKKGYAWDGASGPALDTKNIMKASLVHDALYQLMREEVLPQSARKHADALLRETCLEKGMSSFRAAYIYYGVRVVGGFFSRPDTLCA</sequence>
<dbReference type="RefSeq" id="WP_042521425.1">
    <property type="nucleotide sequence ID" value="NZ_CAJDZJ010000094.1"/>
</dbReference>
<organism evidence="1">
    <name type="scientific">Vibrio alginolyticus</name>
    <dbReference type="NCBI Taxonomy" id="663"/>
    <lineage>
        <taxon>Bacteria</taxon>
        <taxon>Pseudomonadati</taxon>
        <taxon>Pseudomonadota</taxon>
        <taxon>Gammaproteobacteria</taxon>
        <taxon>Vibrionales</taxon>
        <taxon>Vibrionaceae</taxon>
        <taxon>Vibrio</taxon>
    </lineage>
</organism>
<dbReference type="EMBL" id="CP017902">
    <property type="protein sequence ID" value="ARP19198.1"/>
    <property type="molecule type" value="Genomic_DNA"/>
</dbReference>
<evidence type="ECO:0000313" key="1">
    <source>
        <dbReference type="EMBL" id="ARP19198.1"/>
    </source>
</evidence>
<dbReference type="AlphaFoldDB" id="A0A1W6UMK4"/>
<protein>
    <recommendedName>
        <fullName evidence="2">DUF1353 domain-containing protein</fullName>
    </recommendedName>
</protein>
<name>A0A1W6UMK4_VIBAL</name>
<dbReference type="Pfam" id="PF07087">
    <property type="entry name" value="DUF1353"/>
    <property type="match status" value="1"/>
</dbReference>
<reference evidence="1" key="1">
    <citation type="submission" date="2016-10" db="EMBL/GenBank/DDBJ databases">
        <title>The High Quality Genome of Vibrio alginolyticus K01M1.</title>
        <authorList>
            <person name="Wendling C."/>
            <person name="Chibani C.M."/>
            <person name="Hertel R."/>
            <person name="Sproer C."/>
            <person name="Bunk B."/>
            <person name="Overmann J."/>
            <person name="Roth O."/>
            <person name="Liesegang H."/>
        </authorList>
    </citation>
    <scope>NUCLEOTIDE SEQUENCE</scope>
    <source>
        <strain evidence="1">K05K4</strain>
    </source>
</reference>
<proteinExistence type="predicted"/>
<dbReference type="InterPro" id="IPR010767">
    <property type="entry name" value="Phage_CGC-2007_Cje0229"/>
</dbReference>
<evidence type="ECO:0008006" key="2">
    <source>
        <dbReference type="Google" id="ProtNLM"/>
    </source>
</evidence>
<gene>
    <name evidence="1" type="ORF">K05K4_23740</name>
</gene>
<accession>A0A1W6UMK4</accession>